<evidence type="ECO:0000313" key="4">
    <source>
        <dbReference type="Proteomes" id="UP000194127"/>
    </source>
</evidence>
<keyword evidence="4" id="KW-1185">Reference proteome</keyword>
<feature type="compositionally biased region" description="Polar residues" evidence="1">
    <location>
        <begin position="28"/>
        <end position="38"/>
    </location>
</feature>
<evidence type="ECO:0000313" key="2">
    <source>
        <dbReference type="EMBL" id="OSX63597.1"/>
    </source>
</evidence>
<protein>
    <submittedName>
        <fullName evidence="2">Uncharacterized protein</fullName>
    </submittedName>
</protein>
<feature type="non-terminal residue" evidence="2">
    <location>
        <position position="1"/>
    </location>
</feature>
<dbReference type="Proteomes" id="UP000194127">
    <property type="component" value="Unassembled WGS sequence"/>
</dbReference>
<sequence>LCRRLGNVSSSKPDRILGGCTTGPGCESRQSSVVGSTRKSQHMDREVVSLGLLVSHS</sequence>
<proteinExistence type="predicted"/>
<evidence type="ECO:0000256" key="1">
    <source>
        <dbReference type="SAM" id="MobiDB-lite"/>
    </source>
</evidence>
<accession>A0A1X6N4Q8</accession>
<gene>
    <name evidence="2" type="ORF">POSPLADRAFT_1139345</name>
    <name evidence="3" type="ORF">POSPLADRAFT_1140396</name>
</gene>
<reference evidence="2 4" key="1">
    <citation type="submission" date="2017-04" db="EMBL/GenBank/DDBJ databases">
        <title>Genome Sequence of the Model Brown-Rot Fungus Postia placenta SB12.</title>
        <authorList>
            <consortium name="DOE Joint Genome Institute"/>
            <person name="Gaskell J."/>
            <person name="Kersten P."/>
            <person name="Larrondo L.F."/>
            <person name="Canessa P."/>
            <person name="Martinez D."/>
            <person name="Hibbett D."/>
            <person name="Schmoll M."/>
            <person name="Kubicek C.P."/>
            <person name="Martinez A.T."/>
            <person name="Yadav J."/>
            <person name="Master E."/>
            <person name="Magnuson J.K."/>
            <person name="James T."/>
            <person name="Yaver D."/>
            <person name="Berka R."/>
            <person name="Labutti K."/>
            <person name="Lipzen A."/>
            <person name="Aerts A."/>
            <person name="Barry K."/>
            <person name="Henrissat B."/>
            <person name="Blanchette R."/>
            <person name="Grigoriev I."/>
            <person name="Cullen D."/>
        </authorList>
    </citation>
    <scope>NUCLEOTIDE SEQUENCE [LARGE SCALE GENOMIC DNA]</scope>
    <source>
        <strain evidence="2 4">MAD-698-R-SB12</strain>
    </source>
</reference>
<organism evidence="2 4">
    <name type="scientific">Postia placenta MAD-698-R-SB12</name>
    <dbReference type="NCBI Taxonomy" id="670580"/>
    <lineage>
        <taxon>Eukaryota</taxon>
        <taxon>Fungi</taxon>
        <taxon>Dikarya</taxon>
        <taxon>Basidiomycota</taxon>
        <taxon>Agaricomycotina</taxon>
        <taxon>Agaricomycetes</taxon>
        <taxon>Polyporales</taxon>
        <taxon>Adustoporiaceae</taxon>
        <taxon>Rhodonia</taxon>
    </lineage>
</organism>
<evidence type="ECO:0000313" key="3">
    <source>
        <dbReference type="EMBL" id="OSX63637.1"/>
    </source>
</evidence>
<dbReference type="EMBL" id="KZ110595">
    <property type="protein sequence ID" value="OSX63637.1"/>
    <property type="molecule type" value="Genomic_DNA"/>
</dbReference>
<dbReference type="RefSeq" id="XP_024340391.1">
    <property type="nucleotide sequence ID" value="XM_024485020.1"/>
</dbReference>
<feature type="region of interest" description="Disordered" evidence="1">
    <location>
        <begin position="1"/>
        <end position="42"/>
    </location>
</feature>
<dbReference type="GeneID" id="36329969"/>
<dbReference type="AlphaFoldDB" id="A0A1X6N4Q8"/>
<name>A0A1X6N4Q8_9APHY</name>
<dbReference type="EMBL" id="KZ110595">
    <property type="protein sequence ID" value="OSX63597.1"/>
    <property type="molecule type" value="Genomic_DNA"/>
</dbReference>